<gene>
    <name evidence="2" type="ORF">KCV03_g4055</name>
</gene>
<protein>
    <submittedName>
        <fullName evidence="2">Uncharacterized protein</fullName>
    </submittedName>
</protein>
<proteinExistence type="predicted"/>
<dbReference type="OrthoDB" id="3942944at2759"/>
<evidence type="ECO:0000313" key="2">
    <source>
        <dbReference type="EMBL" id="KAH0223748.1"/>
    </source>
</evidence>
<feature type="compositionally biased region" description="Polar residues" evidence="1">
    <location>
        <begin position="171"/>
        <end position="181"/>
    </location>
</feature>
<dbReference type="EMBL" id="JAHFYH010000023">
    <property type="protein sequence ID" value="KAH0223748.1"/>
    <property type="molecule type" value="Genomic_DNA"/>
</dbReference>
<reference evidence="2" key="1">
    <citation type="journal article" date="2021" name="J Fungi (Basel)">
        <title>Virulence traits and population genomics of the black yeast Aureobasidium melanogenum.</title>
        <authorList>
            <person name="Cernosa A."/>
            <person name="Sun X."/>
            <person name="Gostincar C."/>
            <person name="Fang C."/>
            <person name="Gunde-Cimerman N."/>
            <person name="Song Z."/>
        </authorList>
    </citation>
    <scope>NUCLEOTIDE SEQUENCE</scope>
    <source>
        <strain evidence="2">EXF-8016</strain>
    </source>
</reference>
<name>A0A9P8GJ03_AURME</name>
<feature type="region of interest" description="Disordered" evidence="1">
    <location>
        <begin position="146"/>
        <end position="191"/>
    </location>
</feature>
<evidence type="ECO:0000313" key="3">
    <source>
        <dbReference type="Proteomes" id="UP000767238"/>
    </source>
</evidence>
<evidence type="ECO:0000256" key="1">
    <source>
        <dbReference type="SAM" id="MobiDB-lite"/>
    </source>
</evidence>
<comment type="caution">
    <text evidence="2">The sequence shown here is derived from an EMBL/GenBank/DDBJ whole genome shotgun (WGS) entry which is preliminary data.</text>
</comment>
<accession>A0A9P8GJ03</accession>
<sequence length="291" mass="33353">MADTTEMSQELSSIFKTSKRCMDYYMRICDEHEITPTAVELRKIKDAVGVPATSNAVLQHFQYGLLYFLPRSSVVYKKSTLLVGWAHQGDGSEKEIWFRPGTTSGMVFSECGAPPRSRHRIDRQSRLCDKWHPSLEVICKPCAHENQRRTANTDQRRRRTRTVVERDGLTESDSTEPNTENEFTEQDPAEKAKSLVMEERIPIIDLTSDELQDVVKVEPSTVATRPIHEEHQATTPSETKLLNIIQGKTVSEIQGMLSQRAAQLPDWIKKIVREELEKKMARDVDMVENFF</sequence>
<dbReference type="AlphaFoldDB" id="A0A9P8GJ03"/>
<reference evidence="2" key="2">
    <citation type="submission" date="2021-08" db="EMBL/GenBank/DDBJ databases">
        <authorList>
            <person name="Gostincar C."/>
            <person name="Sun X."/>
            <person name="Song Z."/>
            <person name="Gunde-Cimerman N."/>
        </authorList>
    </citation>
    <scope>NUCLEOTIDE SEQUENCE</scope>
    <source>
        <strain evidence="2">EXF-8016</strain>
    </source>
</reference>
<dbReference type="Proteomes" id="UP000767238">
    <property type="component" value="Unassembled WGS sequence"/>
</dbReference>
<feature type="non-terminal residue" evidence="2">
    <location>
        <position position="291"/>
    </location>
</feature>
<organism evidence="2 3">
    <name type="scientific">Aureobasidium melanogenum</name>
    <name type="common">Aureobasidium pullulans var. melanogenum</name>
    <dbReference type="NCBI Taxonomy" id="46634"/>
    <lineage>
        <taxon>Eukaryota</taxon>
        <taxon>Fungi</taxon>
        <taxon>Dikarya</taxon>
        <taxon>Ascomycota</taxon>
        <taxon>Pezizomycotina</taxon>
        <taxon>Dothideomycetes</taxon>
        <taxon>Dothideomycetidae</taxon>
        <taxon>Dothideales</taxon>
        <taxon>Saccotheciaceae</taxon>
        <taxon>Aureobasidium</taxon>
    </lineage>
</organism>